<dbReference type="Proteomes" id="UP000799764">
    <property type="component" value="Unassembled WGS sequence"/>
</dbReference>
<organism evidence="2 3">
    <name type="scientific">Karstenula rhodostoma CBS 690.94</name>
    <dbReference type="NCBI Taxonomy" id="1392251"/>
    <lineage>
        <taxon>Eukaryota</taxon>
        <taxon>Fungi</taxon>
        <taxon>Dikarya</taxon>
        <taxon>Ascomycota</taxon>
        <taxon>Pezizomycotina</taxon>
        <taxon>Dothideomycetes</taxon>
        <taxon>Pleosporomycetidae</taxon>
        <taxon>Pleosporales</taxon>
        <taxon>Massarineae</taxon>
        <taxon>Didymosphaeriaceae</taxon>
        <taxon>Karstenula</taxon>
    </lineage>
</organism>
<accession>A0A9P4PSB7</accession>
<name>A0A9P4PSB7_9PLEO</name>
<feature type="compositionally biased region" description="Gly residues" evidence="1">
    <location>
        <begin position="1"/>
        <end position="10"/>
    </location>
</feature>
<proteinExistence type="predicted"/>
<sequence length="306" mass="34460">MSGAASGGGVSLNPNPSSSGNPNSNAAQPSLFRPSRAVYPSLPGQPDPDDLIRDIPFPEKAISDFQSVPFAQPPRRDVPSIIIAHISNPQTSNTEPDWIVLMNHFKESRCLDGVGNCQDLYVFMTRLVMPNAIIDNRRLLHELYMEKRTLSPDVRFRYVSFWPSFTRPVLTLANAVLPSYDYWHTHATSYTPPSAEPLEAVQSRPTRPVLRSVPTPSGQNFLQWLSMPMNTPADKQLCPNQLVHRPCHLDAYLNEDEGHVRRIRPEALLQRTAKVLSLFWWLKAQNAWLKAYEGAGWVGIESQCYT</sequence>
<dbReference type="OrthoDB" id="3780599at2759"/>
<feature type="compositionally biased region" description="Low complexity" evidence="1">
    <location>
        <begin position="11"/>
        <end position="25"/>
    </location>
</feature>
<dbReference type="EMBL" id="MU001494">
    <property type="protein sequence ID" value="KAF2449355.1"/>
    <property type="molecule type" value="Genomic_DNA"/>
</dbReference>
<feature type="region of interest" description="Disordered" evidence="1">
    <location>
        <begin position="1"/>
        <end position="54"/>
    </location>
</feature>
<evidence type="ECO:0000256" key="1">
    <source>
        <dbReference type="SAM" id="MobiDB-lite"/>
    </source>
</evidence>
<gene>
    <name evidence="2" type="ORF">P171DRAFT_469425</name>
</gene>
<evidence type="ECO:0000313" key="2">
    <source>
        <dbReference type="EMBL" id="KAF2449355.1"/>
    </source>
</evidence>
<reference evidence="2" key="1">
    <citation type="journal article" date="2020" name="Stud. Mycol.">
        <title>101 Dothideomycetes genomes: a test case for predicting lifestyles and emergence of pathogens.</title>
        <authorList>
            <person name="Haridas S."/>
            <person name="Albert R."/>
            <person name="Binder M."/>
            <person name="Bloem J."/>
            <person name="Labutti K."/>
            <person name="Salamov A."/>
            <person name="Andreopoulos B."/>
            <person name="Baker S."/>
            <person name="Barry K."/>
            <person name="Bills G."/>
            <person name="Bluhm B."/>
            <person name="Cannon C."/>
            <person name="Castanera R."/>
            <person name="Culley D."/>
            <person name="Daum C."/>
            <person name="Ezra D."/>
            <person name="Gonzalez J."/>
            <person name="Henrissat B."/>
            <person name="Kuo A."/>
            <person name="Liang C."/>
            <person name="Lipzen A."/>
            <person name="Lutzoni F."/>
            <person name="Magnuson J."/>
            <person name="Mondo S."/>
            <person name="Nolan M."/>
            <person name="Ohm R."/>
            <person name="Pangilinan J."/>
            <person name="Park H.-J."/>
            <person name="Ramirez L."/>
            <person name="Alfaro M."/>
            <person name="Sun H."/>
            <person name="Tritt A."/>
            <person name="Yoshinaga Y."/>
            <person name="Zwiers L.-H."/>
            <person name="Turgeon B."/>
            <person name="Goodwin S."/>
            <person name="Spatafora J."/>
            <person name="Crous P."/>
            <person name="Grigoriev I."/>
        </authorList>
    </citation>
    <scope>NUCLEOTIDE SEQUENCE</scope>
    <source>
        <strain evidence="2">CBS 690.94</strain>
    </source>
</reference>
<keyword evidence="3" id="KW-1185">Reference proteome</keyword>
<dbReference type="AlphaFoldDB" id="A0A9P4PSB7"/>
<protein>
    <submittedName>
        <fullName evidence="2">Uncharacterized protein</fullName>
    </submittedName>
</protein>
<comment type="caution">
    <text evidence="2">The sequence shown here is derived from an EMBL/GenBank/DDBJ whole genome shotgun (WGS) entry which is preliminary data.</text>
</comment>
<evidence type="ECO:0000313" key="3">
    <source>
        <dbReference type="Proteomes" id="UP000799764"/>
    </source>
</evidence>